<evidence type="ECO:0000313" key="4">
    <source>
        <dbReference type="Proteomes" id="UP000242188"/>
    </source>
</evidence>
<feature type="compositionally biased region" description="Basic and acidic residues" evidence="2">
    <location>
        <begin position="575"/>
        <end position="590"/>
    </location>
</feature>
<gene>
    <name evidence="3" type="ORF">KP79_PYT11261</name>
</gene>
<keyword evidence="1" id="KW-0175">Coiled coil</keyword>
<name>A0A210Q932_MIZYE</name>
<dbReference type="OrthoDB" id="6162419at2759"/>
<evidence type="ECO:0000256" key="2">
    <source>
        <dbReference type="SAM" id="MobiDB-lite"/>
    </source>
</evidence>
<feature type="compositionally biased region" description="Polar residues" evidence="2">
    <location>
        <begin position="591"/>
        <end position="611"/>
    </location>
</feature>
<feature type="compositionally biased region" description="Polar residues" evidence="2">
    <location>
        <begin position="45"/>
        <end position="64"/>
    </location>
</feature>
<dbReference type="AlphaFoldDB" id="A0A210Q932"/>
<reference evidence="3 4" key="1">
    <citation type="journal article" date="2017" name="Nat. Ecol. Evol.">
        <title>Scallop genome provides insights into evolution of bilaterian karyotype and development.</title>
        <authorList>
            <person name="Wang S."/>
            <person name="Zhang J."/>
            <person name="Jiao W."/>
            <person name="Li J."/>
            <person name="Xun X."/>
            <person name="Sun Y."/>
            <person name="Guo X."/>
            <person name="Huan P."/>
            <person name="Dong B."/>
            <person name="Zhang L."/>
            <person name="Hu X."/>
            <person name="Sun X."/>
            <person name="Wang J."/>
            <person name="Zhao C."/>
            <person name="Wang Y."/>
            <person name="Wang D."/>
            <person name="Huang X."/>
            <person name="Wang R."/>
            <person name="Lv J."/>
            <person name="Li Y."/>
            <person name="Zhang Z."/>
            <person name="Liu B."/>
            <person name="Lu W."/>
            <person name="Hui Y."/>
            <person name="Liang J."/>
            <person name="Zhou Z."/>
            <person name="Hou R."/>
            <person name="Li X."/>
            <person name="Liu Y."/>
            <person name="Li H."/>
            <person name="Ning X."/>
            <person name="Lin Y."/>
            <person name="Zhao L."/>
            <person name="Xing Q."/>
            <person name="Dou J."/>
            <person name="Li Y."/>
            <person name="Mao J."/>
            <person name="Guo H."/>
            <person name="Dou H."/>
            <person name="Li T."/>
            <person name="Mu C."/>
            <person name="Jiang W."/>
            <person name="Fu Q."/>
            <person name="Fu X."/>
            <person name="Miao Y."/>
            <person name="Liu J."/>
            <person name="Yu Q."/>
            <person name="Li R."/>
            <person name="Liao H."/>
            <person name="Li X."/>
            <person name="Kong Y."/>
            <person name="Jiang Z."/>
            <person name="Chourrout D."/>
            <person name="Li R."/>
            <person name="Bao Z."/>
        </authorList>
    </citation>
    <scope>NUCLEOTIDE SEQUENCE [LARGE SCALE GENOMIC DNA]</scope>
    <source>
        <strain evidence="3 4">PY_sf001</strain>
    </source>
</reference>
<keyword evidence="4" id="KW-1185">Reference proteome</keyword>
<protein>
    <submittedName>
        <fullName evidence="3">Uncharacterized protein</fullName>
    </submittedName>
</protein>
<feature type="coiled-coil region" evidence="1">
    <location>
        <begin position="346"/>
        <end position="380"/>
    </location>
</feature>
<proteinExistence type="predicted"/>
<feature type="region of interest" description="Disordered" evidence="2">
    <location>
        <begin position="45"/>
        <end position="106"/>
    </location>
</feature>
<organism evidence="3 4">
    <name type="scientific">Mizuhopecten yessoensis</name>
    <name type="common">Japanese scallop</name>
    <name type="synonym">Patinopecten yessoensis</name>
    <dbReference type="NCBI Taxonomy" id="6573"/>
    <lineage>
        <taxon>Eukaryota</taxon>
        <taxon>Metazoa</taxon>
        <taxon>Spiralia</taxon>
        <taxon>Lophotrochozoa</taxon>
        <taxon>Mollusca</taxon>
        <taxon>Bivalvia</taxon>
        <taxon>Autobranchia</taxon>
        <taxon>Pteriomorphia</taxon>
        <taxon>Pectinida</taxon>
        <taxon>Pectinoidea</taxon>
        <taxon>Pectinidae</taxon>
        <taxon>Mizuhopecten</taxon>
    </lineage>
</organism>
<feature type="compositionally biased region" description="Basic residues" evidence="2">
    <location>
        <begin position="82"/>
        <end position="92"/>
    </location>
</feature>
<feature type="compositionally biased region" description="Polar residues" evidence="2">
    <location>
        <begin position="619"/>
        <end position="637"/>
    </location>
</feature>
<dbReference type="Proteomes" id="UP000242188">
    <property type="component" value="Unassembled WGS sequence"/>
</dbReference>
<evidence type="ECO:0000313" key="3">
    <source>
        <dbReference type="EMBL" id="OWF45236.1"/>
    </source>
</evidence>
<feature type="coiled-coil region" evidence="1">
    <location>
        <begin position="196"/>
        <end position="223"/>
    </location>
</feature>
<evidence type="ECO:0000256" key="1">
    <source>
        <dbReference type="SAM" id="Coils"/>
    </source>
</evidence>
<dbReference type="EMBL" id="NEDP02004538">
    <property type="protein sequence ID" value="OWF45236.1"/>
    <property type="molecule type" value="Genomic_DNA"/>
</dbReference>
<feature type="coiled-coil region" evidence="1">
    <location>
        <begin position="425"/>
        <end position="456"/>
    </location>
</feature>
<sequence>MYLNQLTTRELFSNNLSERHEYAEGNESLSQLQNSQYNEMMTQNSQDAFNSQQLSSGSEVQSSQGRRRFLDNYMSVNGNHQSRGHGNIHQKSSKSDHPSSAVSTKSNFLQQLQFNKAKARERDERDLLNVVVKTVKDCSEDVKCTMNNMQDILSRSTNTTDDKLSVIMSSISQNIQKNYEKMIAAVQKRDQKSHQQNILEHEIKQKVDRIQELEQQVKDAHEMGFRNVVQSMKEVVDQHQAVTKEKLERLSDITSELLDHQKEMIHQQREGQDQQHQLHLEVQDAVRAQTGTDDKRVLDELLILRQELDQHKYELENSCREKVYSTQRQTEDLKKFMRVGFEDNVQESIEQSKQLYENHCQQLKENINTHQDNIKSFIDQKFKEKSAESSEKNSSLNTEHEEPLWIGKNRQRFSDYHESVPKKIQDQLNEMHNNHIKEIERIRKEINQRNEESQSKRDCQLPPGRSGMLHSKLLEFQEMENDNQDKGLNFIAFEHGKKSSFISPGNIRSSGWTAKQLFSKTNPSPVATVYPQRKEQEISNKLYANDKQSQSSDEQKQAPKSKPRGSAQPQRRSQRLLETKETAMEEKGQDSHNNYTEQRNSQRISSMQSACQEDGRQEGSGSYDSNMSYQQRRQNNPLGMPQLESRHTSHQEQKRTSHTEKMQNGRQEPRQVMTLDNRQTFTQEPQQESKKHIIGQWNTEENYSKSTGNLRNTDKCTYSRTPRQSGFKAPEGILRVNTVKSNVQCYSHPAVSHKTASVYDFSDEVSAVRCHQKPSIANPRSGSCNFINSRELHGQRNEYSQDMSSSRESSPSLSVTKIVIQRKVKRDRNPSYQTLEAAAKKLDNSQGQYKEYDDDLLSILGSFKDQDNYNKQPKQSHCQRGNKRPIADYSFGTTYAQVTESIHKKRKHIL</sequence>
<accession>A0A210Q932</accession>
<feature type="compositionally biased region" description="Basic and acidic residues" evidence="2">
    <location>
        <begin position="644"/>
        <end position="669"/>
    </location>
</feature>
<feature type="region of interest" description="Disordered" evidence="2">
    <location>
        <begin position="543"/>
        <end position="672"/>
    </location>
</feature>
<comment type="caution">
    <text evidence="3">The sequence shown here is derived from an EMBL/GenBank/DDBJ whole genome shotgun (WGS) entry which is preliminary data.</text>
</comment>